<gene>
    <name evidence="2" type="ORF">C1645_779731</name>
</gene>
<accession>A0A397SK75</accession>
<feature type="compositionally biased region" description="Acidic residues" evidence="1">
    <location>
        <begin position="327"/>
        <end position="350"/>
    </location>
</feature>
<evidence type="ECO:0000256" key="1">
    <source>
        <dbReference type="SAM" id="MobiDB-lite"/>
    </source>
</evidence>
<proteinExistence type="predicted"/>
<sequence length="577" mass="66497">MSSLVYDAIKALDLTKEEKGALRAFFLNNPNKRTEAELLFPTLDDEEIVELLKNLLKSEQPIAEPSSKRIKLDDDEDLIKFWRALKNASCENETLKLSENTQFLGKGYVSILYIRKCYHDLQKIVFDDTINKLRITGNPGIGKTYFGYYLLYLLAQKDATIVYDNYHETKPIIFEGNNTYVSNSDGIDVYLRKPAVWYIVDGKEPKDVKAKTILICSPKKDHYWNFDKYKGIVTIRYMPTWKWKEIAQCRKELYDEKVSNKKAKSCFRRWGGIPRFVLERANDKTHQDKLDGAIGRCNMDIFDYIGESIGDDNVSHMLVHIHVNLPAEDDDSDDDDSDDDDDVDDNDDSNSNDGDVNVGSSASQVQLDKNGEIAYTKTVVKFASNRVMKLVTQKLESRIRQRLLEKTKAGTGSTLLGTAYEYLAHRILRKGGKFDIRPLDKYAEEDSSDPNAVVDLHPQDDQLYFTKKNIDVIENKMYYQPIEKNFPSIDSIIAPNKVFQMTLAQNHPIKTSGLKLLYNKFGGDSANYLVYFYFVVPEHLYDVYELQKFVNSDGDDAQRIPEWIDDRIFQYVLKIKL</sequence>
<keyword evidence="3" id="KW-1185">Reference proteome</keyword>
<feature type="region of interest" description="Disordered" evidence="1">
    <location>
        <begin position="326"/>
        <end position="363"/>
    </location>
</feature>
<dbReference type="AlphaFoldDB" id="A0A397SK75"/>
<dbReference type="EMBL" id="QKYT01000364">
    <property type="protein sequence ID" value="RIA86438.1"/>
    <property type="molecule type" value="Genomic_DNA"/>
</dbReference>
<dbReference type="STRING" id="658196.A0A397SK75"/>
<organism evidence="2 3">
    <name type="scientific">Glomus cerebriforme</name>
    <dbReference type="NCBI Taxonomy" id="658196"/>
    <lineage>
        <taxon>Eukaryota</taxon>
        <taxon>Fungi</taxon>
        <taxon>Fungi incertae sedis</taxon>
        <taxon>Mucoromycota</taxon>
        <taxon>Glomeromycotina</taxon>
        <taxon>Glomeromycetes</taxon>
        <taxon>Glomerales</taxon>
        <taxon>Glomeraceae</taxon>
        <taxon>Glomus</taxon>
    </lineage>
</organism>
<evidence type="ECO:0000313" key="3">
    <source>
        <dbReference type="Proteomes" id="UP000265703"/>
    </source>
</evidence>
<dbReference type="OrthoDB" id="19861at2759"/>
<dbReference type="InterPro" id="IPR052980">
    <property type="entry name" value="Crinkler_effector"/>
</dbReference>
<evidence type="ECO:0000313" key="2">
    <source>
        <dbReference type="EMBL" id="RIA86438.1"/>
    </source>
</evidence>
<dbReference type="Proteomes" id="UP000265703">
    <property type="component" value="Unassembled WGS sequence"/>
</dbReference>
<dbReference type="PANTHER" id="PTHR33129">
    <property type="entry name" value="PROTEIN KINASE DOMAIN-CONTAINING PROTEIN-RELATED"/>
    <property type="match status" value="1"/>
</dbReference>
<comment type="caution">
    <text evidence="2">The sequence shown here is derived from an EMBL/GenBank/DDBJ whole genome shotgun (WGS) entry which is preliminary data.</text>
</comment>
<evidence type="ECO:0008006" key="4">
    <source>
        <dbReference type="Google" id="ProtNLM"/>
    </source>
</evidence>
<name>A0A397SK75_9GLOM</name>
<dbReference type="PANTHER" id="PTHR33129:SF1">
    <property type="entry name" value="ATP-BINDING PROTEIN"/>
    <property type="match status" value="1"/>
</dbReference>
<protein>
    <recommendedName>
        <fullName evidence="4">Crinkler family protein</fullName>
    </recommendedName>
</protein>
<reference evidence="2 3" key="1">
    <citation type="submission" date="2018-06" db="EMBL/GenBank/DDBJ databases">
        <title>Comparative genomics reveals the genomic features of Rhizophagus irregularis, R. cerebriforme, R. diaphanum and Gigaspora rosea, and their symbiotic lifestyle signature.</title>
        <authorList>
            <person name="Morin E."/>
            <person name="San Clemente H."/>
            <person name="Chen E.C.H."/>
            <person name="De La Providencia I."/>
            <person name="Hainaut M."/>
            <person name="Kuo A."/>
            <person name="Kohler A."/>
            <person name="Murat C."/>
            <person name="Tang N."/>
            <person name="Roy S."/>
            <person name="Loubradou J."/>
            <person name="Henrissat B."/>
            <person name="Grigoriev I.V."/>
            <person name="Corradi N."/>
            <person name="Roux C."/>
            <person name="Martin F.M."/>
        </authorList>
    </citation>
    <scope>NUCLEOTIDE SEQUENCE [LARGE SCALE GENOMIC DNA]</scope>
    <source>
        <strain evidence="2 3">DAOM 227022</strain>
    </source>
</reference>
<feature type="compositionally biased region" description="Low complexity" evidence="1">
    <location>
        <begin position="351"/>
        <end position="361"/>
    </location>
</feature>